<dbReference type="HAMAP" id="MF_00596">
    <property type="entry name" value="GMP_reduct_type1"/>
    <property type="match status" value="1"/>
</dbReference>
<dbReference type="CDD" id="cd00381">
    <property type="entry name" value="IMPDH"/>
    <property type="match status" value="1"/>
</dbReference>
<dbReference type="Pfam" id="PF00478">
    <property type="entry name" value="IMPDH"/>
    <property type="match status" value="1"/>
</dbReference>
<dbReference type="GO" id="GO:0009117">
    <property type="term" value="P:nucleotide metabolic process"/>
    <property type="evidence" value="ECO:0007669"/>
    <property type="project" value="InterPro"/>
</dbReference>
<evidence type="ECO:0000256" key="1">
    <source>
        <dbReference type="ARBA" id="ARBA00012678"/>
    </source>
</evidence>
<accession>A0A6C0KKD1</accession>
<dbReference type="SUPFAM" id="SSF51412">
    <property type="entry name" value="Inosine monophosphate dehydrogenase (IMPDH)"/>
    <property type="match status" value="1"/>
</dbReference>
<dbReference type="InterPro" id="IPR001093">
    <property type="entry name" value="IMP_DH_GMPRt"/>
</dbReference>
<sequence length="353" mass="39054">MPRIHYEPKLDFNQVLITPKRSNLNSRSEVDLTRTIQFSNGYKWTGIPIICANMSTTGTFEVYDVLSQYKMITALHKFYDVEDYDKQYKKCEENGVPMNPDYFMISTGISDSDYEKVQRLCDKFPIQWICIDIANGYIPKLLEFCKKVRTKYPNKTIVAGNVATSDMVNTLCLEGGVDIIKCGIGPGSACTTRLKTGVGMPQLSCIMDCGDAAHGVNKHIIGDGGITCPGDLSKAFCGGADFVMMGGVFAGHDENPGELIEKTIDGVSKSFKLFYGMSSTHAMVTFYGKKDDYRSSEGKVVELPYKGKLKDTIEDYLGGMRSTCTYIGATCIKHMAKCTTFVLVSQQLNSVFS</sequence>
<evidence type="ECO:0000259" key="8">
    <source>
        <dbReference type="Pfam" id="PF00478"/>
    </source>
</evidence>
<dbReference type="NCBIfam" id="NF003470">
    <property type="entry name" value="PRK05096.1"/>
    <property type="match status" value="1"/>
</dbReference>
<dbReference type="Gene3D" id="3.20.20.70">
    <property type="entry name" value="Aldolase class I"/>
    <property type="match status" value="1"/>
</dbReference>
<evidence type="ECO:0000256" key="7">
    <source>
        <dbReference type="ARBA" id="ARBA00048616"/>
    </source>
</evidence>
<dbReference type="InterPro" id="IPR050139">
    <property type="entry name" value="GMP_reductase"/>
</dbReference>
<dbReference type="AlphaFoldDB" id="A0A6C0KKD1"/>
<reference evidence="9" key="1">
    <citation type="journal article" date="2020" name="Nature">
        <title>Giant virus diversity and host interactions through global metagenomics.</title>
        <authorList>
            <person name="Schulz F."/>
            <person name="Roux S."/>
            <person name="Paez-Espino D."/>
            <person name="Jungbluth S."/>
            <person name="Walsh D.A."/>
            <person name="Denef V.J."/>
            <person name="McMahon K.D."/>
            <person name="Konstantinidis K.T."/>
            <person name="Eloe-Fadrosh E.A."/>
            <person name="Kyrpides N.C."/>
            <person name="Woyke T."/>
        </authorList>
    </citation>
    <scope>NUCLEOTIDE SEQUENCE</scope>
    <source>
        <strain evidence="9">GVMAG-S-3300012919-55</strain>
    </source>
</reference>
<dbReference type="EMBL" id="MN740916">
    <property type="protein sequence ID" value="QHU17626.1"/>
    <property type="molecule type" value="Genomic_DNA"/>
</dbReference>
<evidence type="ECO:0000256" key="3">
    <source>
        <dbReference type="ARBA" id="ARBA00022857"/>
    </source>
</evidence>
<protein>
    <recommendedName>
        <fullName evidence="2">GMP reductase</fullName>
        <ecNumber evidence="1">1.7.1.7</ecNumber>
    </recommendedName>
    <alternativeName>
        <fullName evidence="6">Guanosine 5'-monophosphate oxidoreductase</fullName>
    </alternativeName>
</protein>
<keyword evidence="3" id="KW-0521">NADP</keyword>
<evidence type="ECO:0000256" key="2">
    <source>
        <dbReference type="ARBA" id="ARBA00015800"/>
    </source>
</evidence>
<proteinExistence type="inferred from homology"/>
<evidence type="ECO:0000313" key="9">
    <source>
        <dbReference type="EMBL" id="QHU17626.1"/>
    </source>
</evidence>
<evidence type="ECO:0000256" key="4">
    <source>
        <dbReference type="ARBA" id="ARBA00022958"/>
    </source>
</evidence>
<evidence type="ECO:0000256" key="5">
    <source>
        <dbReference type="ARBA" id="ARBA00023002"/>
    </source>
</evidence>
<name>A0A6C0KKD1_9ZZZZ</name>
<keyword evidence="5" id="KW-0560">Oxidoreductase</keyword>
<dbReference type="EC" id="1.7.1.7" evidence="1"/>
<dbReference type="PANTHER" id="PTHR43170">
    <property type="entry name" value="GMP REDUCTASE"/>
    <property type="match status" value="1"/>
</dbReference>
<feature type="domain" description="IMP dehydrogenase/GMP reductase" evidence="8">
    <location>
        <begin position="10"/>
        <end position="346"/>
    </location>
</feature>
<dbReference type="GO" id="GO:1902560">
    <property type="term" value="C:GMP reductase complex"/>
    <property type="evidence" value="ECO:0007669"/>
    <property type="project" value="InterPro"/>
</dbReference>
<dbReference type="SMART" id="SM01240">
    <property type="entry name" value="IMPDH"/>
    <property type="match status" value="1"/>
</dbReference>
<dbReference type="InterPro" id="IPR013785">
    <property type="entry name" value="Aldolase_TIM"/>
</dbReference>
<keyword evidence="4" id="KW-0630">Potassium</keyword>
<dbReference type="GO" id="GO:0003920">
    <property type="term" value="F:GMP reductase activity"/>
    <property type="evidence" value="ECO:0007669"/>
    <property type="project" value="UniProtKB-EC"/>
</dbReference>
<dbReference type="InterPro" id="IPR005993">
    <property type="entry name" value="GMPR"/>
</dbReference>
<dbReference type="PIRSF" id="PIRSF000235">
    <property type="entry name" value="GMP_reductase"/>
    <property type="match status" value="1"/>
</dbReference>
<dbReference type="PANTHER" id="PTHR43170:SF5">
    <property type="entry name" value="GMP REDUCTASE"/>
    <property type="match status" value="1"/>
</dbReference>
<evidence type="ECO:0000256" key="6">
    <source>
        <dbReference type="ARBA" id="ARBA00030699"/>
    </source>
</evidence>
<comment type="catalytic activity">
    <reaction evidence="7">
        <text>IMP + NH4(+) + NADP(+) = GMP + NADPH + 2 H(+)</text>
        <dbReference type="Rhea" id="RHEA:17185"/>
        <dbReference type="ChEBI" id="CHEBI:15378"/>
        <dbReference type="ChEBI" id="CHEBI:28938"/>
        <dbReference type="ChEBI" id="CHEBI:57783"/>
        <dbReference type="ChEBI" id="CHEBI:58053"/>
        <dbReference type="ChEBI" id="CHEBI:58115"/>
        <dbReference type="ChEBI" id="CHEBI:58349"/>
        <dbReference type="EC" id="1.7.1.7"/>
    </reaction>
</comment>
<organism evidence="9">
    <name type="scientific">viral metagenome</name>
    <dbReference type="NCBI Taxonomy" id="1070528"/>
    <lineage>
        <taxon>unclassified sequences</taxon>
        <taxon>metagenomes</taxon>
        <taxon>organismal metagenomes</taxon>
    </lineage>
</organism>